<organism evidence="10 11">
    <name type="scientific">Pollutimonas subterranea</name>
    <dbReference type="NCBI Taxonomy" id="2045210"/>
    <lineage>
        <taxon>Bacteria</taxon>
        <taxon>Pseudomonadati</taxon>
        <taxon>Pseudomonadota</taxon>
        <taxon>Betaproteobacteria</taxon>
        <taxon>Burkholderiales</taxon>
        <taxon>Alcaligenaceae</taxon>
        <taxon>Pollutimonas</taxon>
    </lineage>
</organism>
<dbReference type="GO" id="GO:0032259">
    <property type="term" value="P:methylation"/>
    <property type="evidence" value="ECO:0007669"/>
    <property type="project" value="UniProtKB-KW"/>
</dbReference>
<dbReference type="PANTHER" id="PTHR10815">
    <property type="entry name" value="METHYLATED-DNA--PROTEIN-CYSTEINE METHYLTRANSFERASE"/>
    <property type="match status" value="1"/>
</dbReference>
<evidence type="ECO:0000256" key="5">
    <source>
        <dbReference type="ARBA" id="ARBA00022679"/>
    </source>
</evidence>
<reference evidence="10 11" key="1">
    <citation type="submission" date="2017-10" db="EMBL/GenBank/DDBJ databases">
        <title>Two draft genome sequences of Pusillimonas sp. strains isolated from a nitrate- and radionuclide-contaminated groundwater in Russia.</title>
        <authorList>
            <person name="Grouzdev D.S."/>
            <person name="Tourova T.P."/>
            <person name="Goeva M.A."/>
            <person name="Babich T.L."/>
            <person name="Sokolova D.S."/>
            <person name="Abdullin R."/>
            <person name="Poltaraus A.B."/>
            <person name="Toshchakov S.V."/>
            <person name="Nazina T.N."/>
        </authorList>
    </citation>
    <scope>NUCLEOTIDE SEQUENCE [LARGE SCALE GENOMIC DNA]</scope>
    <source>
        <strain evidence="10 11">JR1/69-3-13</strain>
    </source>
</reference>
<name>A0A2N4U7X7_9BURK</name>
<keyword evidence="5 10" id="KW-0808">Transferase</keyword>
<comment type="caution">
    <text evidence="10">The sequence shown here is derived from an EMBL/GenBank/DDBJ whole genome shotgun (WGS) entry which is preliminary data.</text>
</comment>
<dbReference type="NCBIfam" id="TIGR00589">
    <property type="entry name" value="ogt"/>
    <property type="match status" value="1"/>
</dbReference>
<keyword evidence="11" id="KW-1185">Reference proteome</keyword>
<evidence type="ECO:0000313" key="10">
    <source>
        <dbReference type="EMBL" id="PLC51130.1"/>
    </source>
</evidence>
<evidence type="ECO:0000256" key="1">
    <source>
        <dbReference type="ARBA" id="ARBA00001286"/>
    </source>
</evidence>
<dbReference type="InterPro" id="IPR001497">
    <property type="entry name" value="MethylDNA_cys_MeTrfase_AS"/>
</dbReference>
<accession>A0A2N4U7X7</accession>
<dbReference type="GO" id="GO:0006281">
    <property type="term" value="P:DNA repair"/>
    <property type="evidence" value="ECO:0007669"/>
    <property type="project" value="UniProtKB-KW"/>
</dbReference>
<dbReference type="SUPFAM" id="SSF46767">
    <property type="entry name" value="Methylated DNA-protein cysteine methyltransferase, C-terminal domain"/>
    <property type="match status" value="1"/>
</dbReference>
<dbReference type="EMBL" id="PDNW01000003">
    <property type="protein sequence ID" value="PLC51130.1"/>
    <property type="molecule type" value="Genomic_DNA"/>
</dbReference>
<dbReference type="SUPFAM" id="SSF53155">
    <property type="entry name" value="Methylated DNA-protein cysteine methyltransferase domain"/>
    <property type="match status" value="1"/>
</dbReference>
<evidence type="ECO:0000256" key="7">
    <source>
        <dbReference type="ARBA" id="ARBA00023204"/>
    </source>
</evidence>
<comment type="catalytic activity">
    <reaction evidence="1">
        <text>a 4-O-methyl-thymidine in DNA + L-cysteinyl-[protein] = a thymidine in DNA + S-methyl-L-cysteinyl-[protein]</text>
        <dbReference type="Rhea" id="RHEA:53428"/>
        <dbReference type="Rhea" id="RHEA-COMP:10131"/>
        <dbReference type="Rhea" id="RHEA-COMP:10132"/>
        <dbReference type="Rhea" id="RHEA-COMP:13555"/>
        <dbReference type="Rhea" id="RHEA-COMP:13556"/>
        <dbReference type="ChEBI" id="CHEBI:29950"/>
        <dbReference type="ChEBI" id="CHEBI:82612"/>
        <dbReference type="ChEBI" id="CHEBI:137386"/>
        <dbReference type="ChEBI" id="CHEBI:137387"/>
        <dbReference type="EC" id="2.1.1.63"/>
    </reaction>
</comment>
<dbReference type="InterPro" id="IPR014048">
    <property type="entry name" value="MethylDNA_cys_MeTrfase_DNA-bd"/>
</dbReference>
<keyword evidence="6" id="KW-0227">DNA damage</keyword>
<evidence type="ECO:0000256" key="4">
    <source>
        <dbReference type="ARBA" id="ARBA00022603"/>
    </source>
</evidence>
<dbReference type="AlphaFoldDB" id="A0A2N4U7X7"/>
<dbReference type="EC" id="2.1.1.63" evidence="3"/>
<dbReference type="PANTHER" id="PTHR10815:SF13">
    <property type="entry name" value="METHYLATED-DNA--PROTEIN-CYSTEINE METHYLTRANSFERASE"/>
    <property type="match status" value="1"/>
</dbReference>
<dbReference type="OrthoDB" id="9802228at2"/>
<gene>
    <name evidence="10" type="ORF">CR159_05505</name>
</gene>
<sequence>MQADTPDRVKELFQQTQEELDAYFRSERRSFTVPLHVEGTEFQKKIWRALLDIPYGESASYGDVARAAGLTPQHGRPTGMAVGRNPISIIIPCHRVLGGGGVLTGYTGGLDRKLMLLQLEGFTMGKGGLNQPPRP</sequence>
<protein>
    <recommendedName>
        <fullName evidence="3">methylated-DNA--[protein]-cysteine S-methyltransferase</fullName>
        <ecNumber evidence="3">2.1.1.63</ecNumber>
    </recommendedName>
</protein>
<dbReference type="InterPro" id="IPR036631">
    <property type="entry name" value="MGMT_N_sf"/>
</dbReference>
<dbReference type="Pfam" id="PF01035">
    <property type="entry name" value="DNA_binding_1"/>
    <property type="match status" value="1"/>
</dbReference>
<evidence type="ECO:0000313" key="11">
    <source>
        <dbReference type="Proteomes" id="UP000234190"/>
    </source>
</evidence>
<dbReference type="CDD" id="cd06445">
    <property type="entry name" value="ATase"/>
    <property type="match status" value="1"/>
</dbReference>
<evidence type="ECO:0000256" key="3">
    <source>
        <dbReference type="ARBA" id="ARBA00011918"/>
    </source>
</evidence>
<dbReference type="FunFam" id="1.10.10.10:FF:000214">
    <property type="entry name" value="Methylated-DNA--protein-cysteine methyltransferase"/>
    <property type="match status" value="1"/>
</dbReference>
<keyword evidence="7" id="KW-0234">DNA repair</keyword>
<dbReference type="Gene3D" id="3.30.160.70">
    <property type="entry name" value="Methylated DNA-protein cysteine methyltransferase domain"/>
    <property type="match status" value="1"/>
</dbReference>
<keyword evidence="4 10" id="KW-0489">Methyltransferase</keyword>
<dbReference type="PROSITE" id="PS00374">
    <property type="entry name" value="MGMT"/>
    <property type="match status" value="1"/>
</dbReference>
<comment type="similarity">
    <text evidence="2">Belongs to the MGMT family.</text>
</comment>
<evidence type="ECO:0000256" key="6">
    <source>
        <dbReference type="ARBA" id="ARBA00022763"/>
    </source>
</evidence>
<evidence type="ECO:0000259" key="9">
    <source>
        <dbReference type="Pfam" id="PF01035"/>
    </source>
</evidence>
<dbReference type="InterPro" id="IPR036388">
    <property type="entry name" value="WH-like_DNA-bd_sf"/>
</dbReference>
<evidence type="ECO:0000256" key="8">
    <source>
        <dbReference type="ARBA" id="ARBA00049348"/>
    </source>
</evidence>
<proteinExistence type="inferred from homology"/>
<dbReference type="GO" id="GO:0003908">
    <property type="term" value="F:methylated-DNA-[protein]-cysteine S-methyltransferase activity"/>
    <property type="evidence" value="ECO:0007669"/>
    <property type="project" value="UniProtKB-EC"/>
</dbReference>
<evidence type="ECO:0000256" key="2">
    <source>
        <dbReference type="ARBA" id="ARBA00008711"/>
    </source>
</evidence>
<dbReference type="Gene3D" id="1.10.10.10">
    <property type="entry name" value="Winged helix-like DNA-binding domain superfamily/Winged helix DNA-binding domain"/>
    <property type="match status" value="1"/>
</dbReference>
<dbReference type="Proteomes" id="UP000234190">
    <property type="component" value="Unassembled WGS sequence"/>
</dbReference>
<feature type="domain" description="Methylated-DNA-[protein]-cysteine S-methyltransferase DNA binding" evidence="9">
    <location>
        <begin position="41"/>
        <end position="121"/>
    </location>
</feature>
<dbReference type="InterPro" id="IPR036217">
    <property type="entry name" value="MethylDNA_cys_MeTrfase_DNAb"/>
</dbReference>
<comment type="catalytic activity">
    <reaction evidence="8">
        <text>a 6-O-methyl-2'-deoxyguanosine in DNA + L-cysteinyl-[protein] = S-methyl-L-cysteinyl-[protein] + a 2'-deoxyguanosine in DNA</text>
        <dbReference type="Rhea" id="RHEA:24000"/>
        <dbReference type="Rhea" id="RHEA-COMP:10131"/>
        <dbReference type="Rhea" id="RHEA-COMP:10132"/>
        <dbReference type="Rhea" id="RHEA-COMP:11367"/>
        <dbReference type="Rhea" id="RHEA-COMP:11368"/>
        <dbReference type="ChEBI" id="CHEBI:29950"/>
        <dbReference type="ChEBI" id="CHEBI:82612"/>
        <dbReference type="ChEBI" id="CHEBI:85445"/>
        <dbReference type="ChEBI" id="CHEBI:85448"/>
        <dbReference type="EC" id="2.1.1.63"/>
    </reaction>
</comment>